<gene>
    <name evidence="1" type="ORF">SEA_HAUGEANATOR_78</name>
</gene>
<dbReference type="EMBL" id="MG663582">
    <property type="protein sequence ID" value="AUG87382.1"/>
    <property type="molecule type" value="Genomic_DNA"/>
</dbReference>
<reference evidence="1" key="1">
    <citation type="submission" date="2017-12" db="EMBL/GenBank/DDBJ databases">
        <authorList>
            <person name="Bryant J.M."/>
            <person name="Sloat M.E."/>
            <person name="Klug H.M."/>
            <person name="Nayek S."/>
            <person name="Bhuiyan S."/>
            <person name="Kim T."/>
            <person name="Hughes L.E."/>
            <person name="Garlena R.A."/>
            <person name="Russell D.A."/>
            <person name="Pope W.H."/>
            <person name="Jacobs-Sera D."/>
            <person name="Hendrix R.W."/>
            <person name="Hatfull G.F."/>
        </authorList>
    </citation>
    <scope>NUCLEOTIDE SEQUENCE [LARGE SCALE GENOMIC DNA]</scope>
</reference>
<proteinExistence type="predicted"/>
<protein>
    <submittedName>
        <fullName evidence="1">Uncharacterized protein</fullName>
    </submittedName>
</protein>
<sequence length="173" mass="18819">MIKVTGAVALNLLRHAVAARGKGYVYVNPDGKTAGQGEYSNPSCYYVHDVVDPEGDGFGMKAVPGCIVGNVMHKLGVGFTVMRNEENNTSDSLVDAVMVSRHERGEDGEQKFEFTDTAKRVLRSAQSKQDGGATWGEALEYAEEMYVSYKTGPGLSSKERIALTNLGVKFDRF</sequence>
<evidence type="ECO:0000313" key="1">
    <source>
        <dbReference type="EMBL" id="AUG87382.1"/>
    </source>
</evidence>
<name>A0A2H5BM50_9CAUD</name>
<organism evidence="1 2">
    <name type="scientific">Streptomyces phage HaugeAnator</name>
    <dbReference type="NCBI Taxonomy" id="2060086"/>
    <lineage>
        <taxon>Viruses</taxon>
        <taxon>Duplodnaviria</taxon>
        <taxon>Heunggongvirae</taxon>
        <taxon>Uroviricota</taxon>
        <taxon>Caudoviricetes</taxon>
        <taxon>Beephvirinae</taxon>
        <taxon>Immanueltrevirus</taxon>
        <taxon>Immanueltrevirus immanuel3</taxon>
    </lineage>
</organism>
<dbReference type="Proteomes" id="UP000241310">
    <property type="component" value="Segment"/>
</dbReference>
<evidence type="ECO:0000313" key="2">
    <source>
        <dbReference type="Proteomes" id="UP000241310"/>
    </source>
</evidence>
<accession>A0A2H5BM50</accession>